<dbReference type="SUPFAM" id="SSF54211">
    <property type="entry name" value="Ribosomal protein S5 domain 2-like"/>
    <property type="match status" value="1"/>
</dbReference>
<dbReference type="Pfam" id="PF13589">
    <property type="entry name" value="HATPase_c_3"/>
    <property type="match status" value="1"/>
</dbReference>
<feature type="domain" description="MutL C-terminal dimerisation" evidence="3">
    <location>
        <begin position="971"/>
        <end position="1131"/>
    </location>
</feature>
<dbReference type="InterPro" id="IPR036890">
    <property type="entry name" value="HATPase_C_sf"/>
</dbReference>
<evidence type="ECO:0000313" key="5">
    <source>
        <dbReference type="EMBL" id="MCD9643901.1"/>
    </source>
</evidence>
<organism evidence="5 6">
    <name type="scientific">Datura stramonium</name>
    <name type="common">Jimsonweed</name>
    <name type="synonym">Common thornapple</name>
    <dbReference type="NCBI Taxonomy" id="4076"/>
    <lineage>
        <taxon>Eukaryota</taxon>
        <taxon>Viridiplantae</taxon>
        <taxon>Streptophyta</taxon>
        <taxon>Embryophyta</taxon>
        <taxon>Tracheophyta</taxon>
        <taxon>Spermatophyta</taxon>
        <taxon>Magnoliopsida</taxon>
        <taxon>eudicotyledons</taxon>
        <taxon>Gunneridae</taxon>
        <taxon>Pentapetalae</taxon>
        <taxon>asterids</taxon>
        <taxon>lamiids</taxon>
        <taxon>Solanales</taxon>
        <taxon>Solanaceae</taxon>
        <taxon>Solanoideae</taxon>
        <taxon>Datureae</taxon>
        <taxon>Datura</taxon>
    </lineage>
</organism>
<gene>
    <name evidence="5" type="ORF">HAX54_031785</name>
</gene>
<dbReference type="Gene3D" id="3.30.1370.100">
    <property type="entry name" value="MutL, C-terminal domain, regulatory subdomain"/>
    <property type="match status" value="1"/>
</dbReference>
<dbReference type="SMART" id="SM00853">
    <property type="entry name" value="MutL_C"/>
    <property type="match status" value="1"/>
</dbReference>
<evidence type="ECO:0000259" key="3">
    <source>
        <dbReference type="SMART" id="SM00853"/>
    </source>
</evidence>
<dbReference type="Gene3D" id="3.30.1540.20">
    <property type="entry name" value="MutL, C-terminal domain, dimerisation subdomain"/>
    <property type="match status" value="1"/>
</dbReference>
<dbReference type="InterPro" id="IPR042121">
    <property type="entry name" value="MutL_C_regsub"/>
</dbReference>
<keyword evidence="2" id="KW-0227">DNA damage</keyword>
<sequence length="1208" mass="135977">MGSIKRMPEAIWSSIRSGVILYDFTRVVEELVFNSLDAGATKVSVAIGIGTCYVKVDDNGSGVSRDGLVLMGERYATSKYSHSDDMHAFPASFGFKGESLSSISDFSLLEIVTKTHGRPNGYRKVLKDGKCLYLGIDDCRQDIGTTVIVRDVFYNQPVRRKQMHSNPKRVLHFLKECLLRIALVHPIVSFKIVDIESEDDLLCTRASPSPLPLLSSGFGIHLGSLNKLSASDGSFKLSGYISGPDVYRVKVLQYFYINSRFVSKGPIHKLLNNIAMSFHSASDIEQRSRSQIYPLFLMNLNCPRSLYDLTLEPSKTSVEFKDWRPILLFIEDTVTNLWTESKSADIPVNYEIRKKRYREQSCKATLELPSPQPKKLTGECNVRREIRSSQNILWENASEKDDLESRFLCQIESPSRSVDGSLAHCTVGANWKSRSSAKPLSSNVLPTEDDFLDNKFNASASSSYKSDCLLGSGWEDESQAIVAGRSTEDASFRESLELDDSSNVMHERRKPFLRSCSMHRSPIHDGASFDSDEDIKFEKRNYRTKQNRFEDDYDVEFEVVDDVNQALNQRSPRGKEIYFENFSRCKTQSKALQKSKFLSGDSEISSLTKDILDEDDHLMDFVKQTENYGSGLLSLSPEPSPLPPDPLLGTRFQYVSPYIAENGIETKVKHEDSVAYNFRNMEHNLLVPAQNNLEKKDCLFSNPAKFDLNYYACSREDMGSIGELDPWDIYSSGPSEFYYDGDDLSHIHSHDEENLNNYVMDGDSHKWIDAGNRGKTDELIRKKKIRRSHSAPPFYQGKKKFFATSVSSIKAAGNNNVKTVHDVPLMPETRAVRRLQFSAEAICSELPQQSFHQYDQSSTPSSGDGVFSDGRPCVKMKLVNIWNSKLQTQGECTSTHDLESKEELVPTKTQSILDSGTKWRDFCPETTSHTGTENLKNQETILNITSGILHFVGNSLVPDTIDKNCLEGAKVLQQVDKKFIPIVAGATLAIIDQHAADERIRLEELREKVLSGKKRTTTYLDSEQELVMPEIGYQLLHNYADQIQNWGWICNIHSQASRSFTRNLNLIYKQPTPVTLLAVPCVLGVNLTDVDLLEFLQQLADTDGSSIIPPSVNRVLNNKACRSAIMFGDALLPSECSLIVEELKQTSLCFQCAHGRPTTVPLVNLDALHEQIAKLGSWSRGSSEAWHGLYRHEINLERAAKRLRSDIS</sequence>
<dbReference type="Gene3D" id="3.30.565.10">
    <property type="entry name" value="Histidine kinase-like ATPase, C-terminal domain"/>
    <property type="match status" value="1"/>
</dbReference>
<dbReference type="SMART" id="SM01340">
    <property type="entry name" value="DNA_mis_repair"/>
    <property type="match status" value="1"/>
</dbReference>
<name>A0ABS8V9N6_DATST</name>
<dbReference type="SUPFAM" id="SSF55874">
    <property type="entry name" value="ATPase domain of HSP90 chaperone/DNA topoisomerase II/histidine kinase"/>
    <property type="match status" value="1"/>
</dbReference>
<dbReference type="Pfam" id="PF08676">
    <property type="entry name" value="MutL_C"/>
    <property type="match status" value="1"/>
</dbReference>
<feature type="domain" description="DNA mismatch repair protein S5" evidence="4">
    <location>
        <begin position="181"/>
        <end position="339"/>
    </location>
</feature>
<dbReference type="Proteomes" id="UP000823775">
    <property type="component" value="Unassembled WGS sequence"/>
</dbReference>
<dbReference type="Gene3D" id="3.30.230.10">
    <property type="match status" value="1"/>
</dbReference>
<dbReference type="InterPro" id="IPR020568">
    <property type="entry name" value="Ribosomal_Su5_D2-typ_SF"/>
</dbReference>
<evidence type="ECO:0008006" key="7">
    <source>
        <dbReference type="Google" id="ProtNLM"/>
    </source>
</evidence>
<dbReference type="InterPro" id="IPR037198">
    <property type="entry name" value="MutL_C_sf"/>
</dbReference>
<keyword evidence="6" id="KW-1185">Reference proteome</keyword>
<evidence type="ECO:0000256" key="2">
    <source>
        <dbReference type="ARBA" id="ARBA00022763"/>
    </source>
</evidence>
<dbReference type="InterPro" id="IPR002099">
    <property type="entry name" value="MutL/Mlh/PMS"/>
</dbReference>
<dbReference type="InterPro" id="IPR038973">
    <property type="entry name" value="MutL/Mlh/Pms-like"/>
</dbReference>
<reference evidence="5 6" key="1">
    <citation type="journal article" date="2021" name="BMC Genomics">
        <title>Datura genome reveals duplications of psychoactive alkaloid biosynthetic genes and high mutation rate following tissue culture.</title>
        <authorList>
            <person name="Rajewski A."/>
            <person name="Carter-House D."/>
            <person name="Stajich J."/>
            <person name="Litt A."/>
        </authorList>
    </citation>
    <scope>NUCLEOTIDE SEQUENCE [LARGE SCALE GENOMIC DNA]</scope>
    <source>
        <strain evidence="5">AR-01</strain>
    </source>
</reference>
<dbReference type="EMBL" id="JACEIK010004025">
    <property type="protein sequence ID" value="MCD9643901.1"/>
    <property type="molecule type" value="Genomic_DNA"/>
</dbReference>
<dbReference type="PANTHER" id="PTHR10073">
    <property type="entry name" value="DNA MISMATCH REPAIR PROTEIN MLH, PMS, MUTL"/>
    <property type="match status" value="1"/>
</dbReference>
<dbReference type="InterPro" id="IPR014790">
    <property type="entry name" value="MutL_C"/>
</dbReference>
<evidence type="ECO:0000256" key="1">
    <source>
        <dbReference type="ARBA" id="ARBA00006082"/>
    </source>
</evidence>
<evidence type="ECO:0000259" key="4">
    <source>
        <dbReference type="SMART" id="SM01340"/>
    </source>
</evidence>
<dbReference type="NCBIfam" id="TIGR00585">
    <property type="entry name" value="mutl"/>
    <property type="match status" value="1"/>
</dbReference>
<dbReference type="Pfam" id="PF01119">
    <property type="entry name" value="DNA_mis_repair"/>
    <property type="match status" value="1"/>
</dbReference>
<dbReference type="InterPro" id="IPR042120">
    <property type="entry name" value="MutL_C_dimsub"/>
</dbReference>
<accession>A0ABS8V9N6</accession>
<proteinExistence type="inferred from homology"/>
<comment type="caution">
    <text evidence="5">The sequence shown here is derived from an EMBL/GenBank/DDBJ whole genome shotgun (WGS) entry which is preliminary data.</text>
</comment>
<dbReference type="SUPFAM" id="SSF118116">
    <property type="entry name" value="DNA mismatch repair protein MutL"/>
    <property type="match status" value="1"/>
</dbReference>
<comment type="similarity">
    <text evidence="1">Belongs to the DNA mismatch repair MutL/HexB family.</text>
</comment>
<evidence type="ECO:0000313" key="6">
    <source>
        <dbReference type="Proteomes" id="UP000823775"/>
    </source>
</evidence>
<dbReference type="InterPro" id="IPR013507">
    <property type="entry name" value="DNA_mismatch_S5_2-like"/>
</dbReference>
<dbReference type="InterPro" id="IPR014721">
    <property type="entry name" value="Ribsml_uS5_D2-typ_fold_subgr"/>
</dbReference>
<protein>
    <recommendedName>
        <fullName evidence="7">DNA mismatch repair protein MLH3</fullName>
    </recommendedName>
</protein>
<dbReference type="PANTHER" id="PTHR10073:SF47">
    <property type="entry name" value="DNA MISMATCH REPAIR PROTEIN MLH3"/>
    <property type="match status" value="1"/>
</dbReference>